<proteinExistence type="predicted"/>
<dbReference type="EMBL" id="MTKO01000002">
    <property type="protein sequence ID" value="RWX48265.1"/>
    <property type="molecule type" value="Genomic_DNA"/>
</dbReference>
<gene>
    <name evidence="1" type="ORF">H206_05167</name>
</gene>
<dbReference type="Proteomes" id="UP000287853">
    <property type="component" value="Unassembled WGS sequence"/>
</dbReference>
<comment type="caution">
    <text evidence="1">The sequence shown here is derived from an EMBL/GenBank/DDBJ whole genome shotgun (WGS) entry which is preliminary data.</text>
</comment>
<sequence>MGLPRFVRNADPRSVHKRYGLGLWNVQLYLYGQFFATYKGCFRGELEVRGAFYPLFFCEMCAIPLRLSVAA</sequence>
<keyword evidence="2" id="KW-1185">Reference proteome</keyword>
<evidence type="ECO:0000313" key="2">
    <source>
        <dbReference type="Proteomes" id="UP000287853"/>
    </source>
</evidence>
<reference evidence="1 2" key="1">
    <citation type="submission" date="2017-01" db="EMBL/GenBank/DDBJ databases">
        <title>The cable genome- insights into the physiology and evolution of filamentous bacteria capable of sulfide oxidation via long distance electron transfer.</title>
        <authorList>
            <person name="Schreiber L."/>
            <person name="Bjerg J.T."/>
            <person name="Boggild A."/>
            <person name="Van De Vossenberg J."/>
            <person name="Meysman F."/>
            <person name="Nielsen L.P."/>
            <person name="Schramm A."/>
            <person name="Kjeldsen K.U."/>
        </authorList>
    </citation>
    <scope>NUCLEOTIDE SEQUENCE [LARGE SCALE GENOMIC DNA]</scope>
    <source>
        <strain evidence="1">MCF</strain>
    </source>
</reference>
<accession>A0A444J593</accession>
<protein>
    <submittedName>
        <fullName evidence="1">Uncharacterized protein</fullName>
    </submittedName>
</protein>
<organism evidence="1 2">
    <name type="scientific">Candidatus Electrothrix aarhusensis</name>
    <dbReference type="NCBI Taxonomy" id="1859131"/>
    <lineage>
        <taxon>Bacteria</taxon>
        <taxon>Pseudomonadati</taxon>
        <taxon>Thermodesulfobacteriota</taxon>
        <taxon>Desulfobulbia</taxon>
        <taxon>Desulfobulbales</taxon>
        <taxon>Desulfobulbaceae</taxon>
        <taxon>Candidatus Electrothrix</taxon>
    </lineage>
</organism>
<evidence type="ECO:0000313" key="1">
    <source>
        <dbReference type="EMBL" id="RWX48265.1"/>
    </source>
</evidence>
<name>A0A444J593_9BACT</name>
<dbReference type="AlphaFoldDB" id="A0A444J593"/>